<dbReference type="PANTHER" id="PTHR12599">
    <property type="entry name" value="PTERIN-4-ALPHA-CARBINOLAMINE DEHYDRATASE"/>
    <property type="match status" value="1"/>
</dbReference>
<keyword evidence="5 6" id="KW-0456">Lyase</keyword>
<gene>
    <name evidence="6" type="ORF">HNR10_000014</name>
</gene>
<evidence type="ECO:0000313" key="7">
    <source>
        <dbReference type="Proteomes" id="UP000572051"/>
    </source>
</evidence>
<dbReference type="Gene3D" id="3.30.1360.20">
    <property type="entry name" value="Transcriptional coactivator/pterin dehydratase"/>
    <property type="match status" value="1"/>
</dbReference>
<dbReference type="GO" id="GO:0006729">
    <property type="term" value="P:tetrahydrobiopterin biosynthetic process"/>
    <property type="evidence" value="ECO:0007669"/>
    <property type="project" value="InterPro"/>
</dbReference>
<comment type="catalytic activity">
    <reaction evidence="1">
        <text>(4aS,6R)-4a-hydroxy-L-erythro-5,6,7,8-tetrahydrobiopterin = (6R)-L-erythro-6,7-dihydrobiopterin + H2O</text>
        <dbReference type="Rhea" id="RHEA:11920"/>
        <dbReference type="ChEBI" id="CHEBI:15377"/>
        <dbReference type="ChEBI" id="CHEBI:15642"/>
        <dbReference type="ChEBI" id="CHEBI:43120"/>
        <dbReference type="EC" id="4.2.1.96"/>
    </reaction>
</comment>
<evidence type="ECO:0000256" key="1">
    <source>
        <dbReference type="ARBA" id="ARBA00001554"/>
    </source>
</evidence>
<dbReference type="NCBIfam" id="NF002017">
    <property type="entry name" value="PRK00823.1-2"/>
    <property type="match status" value="1"/>
</dbReference>
<dbReference type="InterPro" id="IPR001533">
    <property type="entry name" value="Pterin_deHydtase"/>
</dbReference>
<name>A0A7Z0J7K7_9ACTN</name>
<protein>
    <recommendedName>
        <fullName evidence="4">Putative pterin-4-alpha-carbinolamine dehydratase</fullName>
        <ecNumber evidence="3">4.2.1.96</ecNumber>
    </recommendedName>
</protein>
<proteinExistence type="inferred from homology"/>
<dbReference type="EMBL" id="JACCFS010000001">
    <property type="protein sequence ID" value="NYJ32133.1"/>
    <property type="molecule type" value="Genomic_DNA"/>
</dbReference>
<dbReference type="InterPro" id="IPR036428">
    <property type="entry name" value="PCD_sf"/>
</dbReference>
<evidence type="ECO:0000256" key="5">
    <source>
        <dbReference type="ARBA" id="ARBA00023239"/>
    </source>
</evidence>
<reference evidence="6 7" key="1">
    <citation type="submission" date="2020-07" db="EMBL/GenBank/DDBJ databases">
        <title>Sequencing the genomes of 1000 actinobacteria strains.</title>
        <authorList>
            <person name="Klenk H.-P."/>
        </authorList>
    </citation>
    <scope>NUCLEOTIDE SEQUENCE [LARGE SCALE GENOMIC DNA]</scope>
    <source>
        <strain evidence="6 7">DSM 44442</strain>
    </source>
</reference>
<evidence type="ECO:0000256" key="4">
    <source>
        <dbReference type="ARBA" id="ARBA00021735"/>
    </source>
</evidence>
<dbReference type="GO" id="GO:0008124">
    <property type="term" value="F:4-alpha-hydroxytetrahydrobiopterin dehydratase activity"/>
    <property type="evidence" value="ECO:0007669"/>
    <property type="project" value="UniProtKB-EC"/>
</dbReference>
<dbReference type="Proteomes" id="UP000572051">
    <property type="component" value="Unassembled WGS sequence"/>
</dbReference>
<organism evidence="6 7">
    <name type="scientific">Nocardiopsis aegyptia</name>
    <dbReference type="NCBI Taxonomy" id="220378"/>
    <lineage>
        <taxon>Bacteria</taxon>
        <taxon>Bacillati</taxon>
        <taxon>Actinomycetota</taxon>
        <taxon>Actinomycetes</taxon>
        <taxon>Streptosporangiales</taxon>
        <taxon>Nocardiopsidaceae</taxon>
        <taxon>Nocardiopsis</taxon>
    </lineage>
</organism>
<comment type="caution">
    <text evidence="6">The sequence shown here is derived from an EMBL/GenBank/DDBJ whole genome shotgun (WGS) entry which is preliminary data.</text>
</comment>
<comment type="similarity">
    <text evidence="2">Belongs to the pterin-4-alpha-carbinolamine dehydratase family.</text>
</comment>
<accession>A0A7Z0J7K7</accession>
<dbReference type="CDD" id="cd00488">
    <property type="entry name" value="PCD_DCoH"/>
    <property type="match status" value="1"/>
</dbReference>
<dbReference type="EC" id="4.2.1.96" evidence="3"/>
<dbReference type="PANTHER" id="PTHR12599:SF0">
    <property type="entry name" value="PTERIN-4-ALPHA-CARBINOLAMINE DEHYDRATASE"/>
    <property type="match status" value="1"/>
</dbReference>
<keyword evidence="7" id="KW-1185">Reference proteome</keyword>
<dbReference type="Pfam" id="PF01329">
    <property type="entry name" value="Pterin_4a"/>
    <property type="match status" value="1"/>
</dbReference>
<evidence type="ECO:0000256" key="3">
    <source>
        <dbReference type="ARBA" id="ARBA00013252"/>
    </source>
</evidence>
<evidence type="ECO:0000313" key="6">
    <source>
        <dbReference type="EMBL" id="NYJ32133.1"/>
    </source>
</evidence>
<sequence>MKLTDDQIRDGISRLTDWQWDPDQPDIHRTVRLPDFVAAIDLVNTIAQAAEQAGHHPDIDIRYNKVRLSLSTHAVGAITENDMSLAARIDELIPSAD</sequence>
<dbReference type="AlphaFoldDB" id="A0A7Z0J7K7"/>
<dbReference type="SUPFAM" id="SSF55248">
    <property type="entry name" value="PCD-like"/>
    <property type="match status" value="1"/>
</dbReference>
<dbReference type="RefSeq" id="WP_179819801.1">
    <property type="nucleotide sequence ID" value="NZ_JACCFS010000001.1"/>
</dbReference>
<evidence type="ECO:0000256" key="2">
    <source>
        <dbReference type="ARBA" id="ARBA00006472"/>
    </source>
</evidence>